<feature type="domain" description="Glycosyl hydrolase family 13 catalytic" evidence="2">
    <location>
        <begin position="27"/>
        <end position="407"/>
    </location>
</feature>
<dbReference type="InterPro" id="IPR006047">
    <property type="entry name" value="GH13_cat_dom"/>
</dbReference>
<dbReference type="InterPro" id="IPR017853">
    <property type="entry name" value="GH"/>
</dbReference>
<dbReference type="Gene3D" id="3.90.400.10">
    <property type="entry name" value="Oligo-1,6-glucosidase, Domain 2"/>
    <property type="match status" value="1"/>
</dbReference>
<reference evidence="3" key="2">
    <citation type="submission" date="2025-09" db="UniProtKB">
        <authorList>
            <consortium name="Ensembl"/>
        </authorList>
    </citation>
    <scope>IDENTIFICATION</scope>
</reference>
<dbReference type="PANTHER" id="PTHR10357">
    <property type="entry name" value="ALPHA-AMYLASE FAMILY MEMBER"/>
    <property type="match status" value="1"/>
</dbReference>
<dbReference type="Ensembl" id="ENSEBUT00000008494.1">
    <property type="protein sequence ID" value="ENSEBUP00000008002.1"/>
    <property type="gene ID" value="ENSEBUG00000005213.1"/>
</dbReference>
<accession>A0A8C4Q050</accession>
<evidence type="ECO:0000256" key="1">
    <source>
        <dbReference type="ARBA" id="ARBA00023180"/>
    </source>
</evidence>
<proteinExistence type="predicted"/>
<dbReference type="GO" id="GO:0005975">
    <property type="term" value="P:carbohydrate metabolic process"/>
    <property type="evidence" value="ECO:0007669"/>
    <property type="project" value="InterPro"/>
</dbReference>
<dbReference type="InterPro" id="IPR045857">
    <property type="entry name" value="O16G_dom_2"/>
</dbReference>
<dbReference type="InterPro" id="IPR013780">
    <property type="entry name" value="Glyco_hydro_b"/>
</dbReference>
<sequence>MSLTTEEMIGILILCCHYVYRLCCRVFVLCSLGILSKLDYFEELNIKTIWINPIYKSPMNDSGYDISNFIEIDPIFGTMEDFEELLTGMHDRGMRLIMDYVPNHSSKEHQWFEKSRKREAAYKDYYIWRNCVSEGINIVPPNNWVSKFGGSAWTYDDLRKQCYYHQFFPEQPDLNYTNPEVVKEAENILSFWLDKGVDGFRVDAIKFLLEATHFRDEPLVNKSQDKKTVVNYDDLYHDYTTTQLGLHDMIREWRALLKKKSGEAGKYRLMITESYDKNEIKKTMMYYGTNLQYEADFPFNFLFLDDLSSISVASISKILDTWMSNMPKDKWPNWVLGNHDNPRIASNVGSTHARTLNMLMLTLPGTATTYYGEEIGMTDLNYHNDENEGRDSRNMLQQPMVDRDAERSPMQWDNSTNAGFSSANKTWLPVNQNYKTLNVEAEKDQSSSMLALYRKLTKLRQSELPMQRGWTCFLDNPEVVAFVRETDGLNRCFIVVLNFGDMKVNVNLTRMHIALNGHATVHISIDGRRDYESINLQSVTLDVGEGMVLEYRNSQPVHDNPGPQQKCYSIEKACYVPMIGIFLKC</sequence>
<dbReference type="OMA" id="RDWYWWR"/>
<dbReference type="PANTHER" id="PTHR10357:SF179">
    <property type="entry name" value="NEUTRAL AND BASIC AMINO ACID TRANSPORT PROTEIN RBAT"/>
    <property type="match status" value="1"/>
</dbReference>
<dbReference type="FunFam" id="3.90.400.10:FF:000001">
    <property type="entry name" value="Maltase A3, isoform A"/>
    <property type="match status" value="1"/>
</dbReference>
<dbReference type="GO" id="GO:0006865">
    <property type="term" value="P:amino acid transport"/>
    <property type="evidence" value="ECO:0007669"/>
    <property type="project" value="TreeGrafter"/>
</dbReference>
<dbReference type="Gene3D" id="2.60.40.1180">
    <property type="entry name" value="Golgi alpha-mannosidase II"/>
    <property type="match status" value="1"/>
</dbReference>
<dbReference type="AlphaFoldDB" id="A0A8C4Q050"/>
<evidence type="ECO:0000259" key="2">
    <source>
        <dbReference type="SMART" id="SM00642"/>
    </source>
</evidence>
<dbReference type="GeneTree" id="ENSGT00940000158103"/>
<dbReference type="Pfam" id="PF00128">
    <property type="entry name" value="Alpha-amylase"/>
    <property type="match status" value="1"/>
</dbReference>
<keyword evidence="1" id="KW-0325">Glycoprotein</keyword>
<evidence type="ECO:0000313" key="4">
    <source>
        <dbReference type="Proteomes" id="UP000694388"/>
    </source>
</evidence>
<name>A0A8C4Q050_EPTBU</name>
<dbReference type="SUPFAM" id="SSF51445">
    <property type="entry name" value="(Trans)glycosidases"/>
    <property type="match status" value="1"/>
</dbReference>
<protein>
    <submittedName>
        <fullName evidence="3">Solute carrier family 3 member 1</fullName>
    </submittedName>
</protein>
<organism evidence="3 4">
    <name type="scientific">Eptatretus burgeri</name>
    <name type="common">Inshore hagfish</name>
    <dbReference type="NCBI Taxonomy" id="7764"/>
    <lineage>
        <taxon>Eukaryota</taxon>
        <taxon>Metazoa</taxon>
        <taxon>Chordata</taxon>
        <taxon>Craniata</taxon>
        <taxon>Vertebrata</taxon>
        <taxon>Cyclostomata</taxon>
        <taxon>Myxini</taxon>
        <taxon>Myxiniformes</taxon>
        <taxon>Myxinidae</taxon>
        <taxon>Eptatretinae</taxon>
        <taxon>Eptatretus</taxon>
    </lineage>
</organism>
<keyword evidence="4" id="KW-1185">Reference proteome</keyword>
<evidence type="ECO:0000313" key="3">
    <source>
        <dbReference type="Ensembl" id="ENSEBUP00000008002.1"/>
    </source>
</evidence>
<dbReference type="SMART" id="SM00642">
    <property type="entry name" value="Aamy"/>
    <property type="match status" value="1"/>
</dbReference>
<reference evidence="3" key="1">
    <citation type="submission" date="2025-08" db="UniProtKB">
        <authorList>
            <consortium name="Ensembl"/>
        </authorList>
    </citation>
    <scope>IDENTIFICATION</scope>
</reference>
<dbReference type="Gene3D" id="3.20.20.80">
    <property type="entry name" value="Glycosidases"/>
    <property type="match status" value="1"/>
</dbReference>
<dbReference type="Proteomes" id="UP000694388">
    <property type="component" value="Unplaced"/>
</dbReference>